<sequence length="137" mass="15461">MKKTKAISLSLAILVSPVAFAESDAQLTQRCLDTFDKIAANDIDWFLAQMPSTPSEAQKKQAARVLQRAHDKFQNHPPQNIEVKQVSYKAPSKAKQERFGATNEARVKLLIESEMRRSHTSCKFLKTDKGWFLSSLP</sequence>
<proteinExistence type="predicted"/>
<comment type="caution">
    <text evidence="2">The sequence shown here is derived from an EMBL/GenBank/DDBJ whole genome shotgun (WGS) entry which is preliminary data.</text>
</comment>
<protein>
    <submittedName>
        <fullName evidence="2">Uncharacterized protein</fullName>
    </submittedName>
</protein>
<feature type="chain" id="PRO_5047174951" evidence="1">
    <location>
        <begin position="22"/>
        <end position="137"/>
    </location>
</feature>
<reference evidence="2 3" key="1">
    <citation type="submission" date="2022-01" db="EMBL/GenBank/DDBJ databases">
        <title>Whole genome-based taxonomy of the Shewanellaceae.</title>
        <authorList>
            <person name="Martin-Rodriguez A.J."/>
        </authorList>
    </citation>
    <scope>NUCLEOTIDE SEQUENCE [LARGE SCALE GENOMIC DNA]</scope>
    <source>
        <strain evidence="2 3">DSM 21332</strain>
    </source>
</reference>
<keyword evidence="3" id="KW-1185">Reference proteome</keyword>
<dbReference type="EMBL" id="JAKIKT010000002">
    <property type="protein sequence ID" value="MCL2913871.1"/>
    <property type="molecule type" value="Genomic_DNA"/>
</dbReference>
<gene>
    <name evidence="2" type="ORF">L2725_08700</name>
</gene>
<evidence type="ECO:0000313" key="3">
    <source>
        <dbReference type="Proteomes" id="UP001202831"/>
    </source>
</evidence>
<feature type="signal peptide" evidence="1">
    <location>
        <begin position="1"/>
        <end position="21"/>
    </location>
</feature>
<evidence type="ECO:0000256" key="1">
    <source>
        <dbReference type="SAM" id="SignalP"/>
    </source>
</evidence>
<keyword evidence="1" id="KW-0732">Signal</keyword>
<evidence type="ECO:0000313" key="2">
    <source>
        <dbReference type="EMBL" id="MCL2913871.1"/>
    </source>
</evidence>
<name>A0ABT0N5Z8_9GAMM</name>
<dbReference type="Proteomes" id="UP001202831">
    <property type="component" value="Unassembled WGS sequence"/>
</dbReference>
<accession>A0ABT0N5Z8</accession>
<organism evidence="2 3">
    <name type="scientific">Shewanella corallii</name>
    <dbReference type="NCBI Taxonomy" id="560080"/>
    <lineage>
        <taxon>Bacteria</taxon>
        <taxon>Pseudomonadati</taxon>
        <taxon>Pseudomonadota</taxon>
        <taxon>Gammaproteobacteria</taxon>
        <taxon>Alteromonadales</taxon>
        <taxon>Shewanellaceae</taxon>
        <taxon>Shewanella</taxon>
    </lineage>
</organism>
<dbReference type="RefSeq" id="WP_249248578.1">
    <property type="nucleotide sequence ID" value="NZ_JAKIKT010000002.1"/>
</dbReference>